<dbReference type="InterPro" id="IPR018982">
    <property type="entry name" value="RQC_domain"/>
</dbReference>
<evidence type="ECO:0000259" key="19">
    <source>
        <dbReference type="PROSITE" id="PS51192"/>
    </source>
</evidence>
<dbReference type="PROSITE" id="PS51194">
    <property type="entry name" value="HELICASE_CTER"/>
    <property type="match status" value="1"/>
</dbReference>
<feature type="domain" description="Helicase ATP-binding" evidence="19">
    <location>
        <begin position="576"/>
        <end position="751"/>
    </location>
</feature>
<dbReference type="InterPro" id="IPR032284">
    <property type="entry name" value="RecQ_Zn-bd"/>
</dbReference>
<evidence type="ECO:0000259" key="20">
    <source>
        <dbReference type="PROSITE" id="PS51194"/>
    </source>
</evidence>
<evidence type="ECO:0000256" key="4">
    <source>
        <dbReference type="ARBA" id="ARBA00005446"/>
    </source>
</evidence>
<evidence type="ECO:0000259" key="18">
    <source>
        <dbReference type="PROSITE" id="PS50967"/>
    </source>
</evidence>
<evidence type="ECO:0000256" key="7">
    <source>
        <dbReference type="ARBA" id="ARBA00022741"/>
    </source>
</evidence>
<feature type="compositionally biased region" description="Low complexity" evidence="17">
    <location>
        <begin position="1059"/>
        <end position="1070"/>
    </location>
</feature>
<dbReference type="Gene3D" id="3.40.50.300">
    <property type="entry name" value="P-loop containing nucleotide triphosphate hydrolases"/>
    <property type="match status" value="2"/>
</dbReference>
<dbReference type="Pfam" id="PF16124">
    <property type="entry name" value="RecQ_Zn_bind"/>
    <property type="match status" value="1"/>
</dbReference>
<dbReference type="FunFam" id="3.40.50.300:FF:001215">
    <property type="entry name" value="ATP-dependent DNA helicase"/>
    <property type="match status" value="1"/>
</dbReference>
<dbReference type="GO" id="GO:0005737">
    <property type="term" value="C:cytoplasm"/>
    <property type="evidence" value="ECO:0007669"/>
    <property type="project" value="TreeGrafter"/>
</dbReference>
<name>A0A314L3N0_NICAT</name>
<dbReference type="GO" id="GO:0009378">
    <property type="term" value="F:four-way junction helicase activity"/>
    <property type="evidence" value="ECO:0007669"/>
    <property type="project" value="TreeGrafter"/>
</dbReference>
<feature type="domain" description="HRDC" evidence="18">
    <location>
        <begin position="1074"/>
        <end position="1153"/>
    </location>
</feature>
<keyword evidence="7" id="KW-0547">Nucleotide-binding</keyword>
<comment type="caution">
    <text evidence="21">The sequence shown here is derived from an EMBL/GenBank/DDBJ whole genome shotgun (WGS) entry which is preliminary data.</text>
</comment>
<keyword evidence="9" id="KW-0347">Helicase</keyword>
<dbReference type="InterPro" id="IPR004589">
    <property type="entry name" value="DNA_helicase_ATP-dep_RecQ"/>
</dbReference>
<keyword evidence="13" id="KW-0539">Nucleus</keyword>
<gene>
    <name evidence="21" type="primary">MED34</name>
    <name evidence="21" type="ORF">A4A49_01410</name>
</gene>
<evidence type="ECO:0000256" key="11">
    <source>
        <dbReference type="ARBA" id="ARBA00023125"/>
    </source>
</evidence>
<dbReference type="InterPro" id="IPR010997">
    <property type="entry name" value="HRDC-like_sf"/>
</dbReference>
<dbReference type="Pfam" id="PF00570">
    <property type="entry name" value="HRDC"/>
    <property type="match status" value="1"/>
</dbReference>
<dbReference type="CDD" id="cd18794">
    <property type="entry name" value="SF2_C_RecQ"/>
    <property type="match status" value="1"/>
</dbReference>
<keyword evidence="11" id="KW-0238">DNA-binding</keyword>
<dbReference type="InterPro" id="IPR011545">
    <property type="entry name" value="DEAD/DEAH_box_helicase_dom"/>
</dbReference>
<evidence type="ECO:0000256" key="15">
    <source>
        <dbReference type="ARBA" id="ARBA00034808"/>
    </source>
</evidence>
<evidence type="ECO:0000256" key="8">
    <source>
        <dbReference type="ARBA" id="ARBA00022801"/>
    </source>
</evidence>
<feature type="region of interest" description="Disordered" evidence="17">
    <location>
        <begin position="1058"/>
        <end position="1082"/>
    </location>
</feature>
<dbReference type="InterPro" id="IPR001650">
    <property type="entry name" value="Helicase_C-like"/>
</dbReference>
<keyword evidence="12" id="KW-0413">Isomerase</keyword>
<dbReference type="GO" id="GO:0000724">
    <property type="term" value="P:double-strand break repair via homologous recombination"/>
    <property type="evidence" value="ECO:0007669"/>
    <property type="project" value="TreeGrafter"/>
</dbReference>
<dbReference type="GO" id="GO:0006260">
    <property type="term" value="P:DNA replication"/>
    <property type="evidence" value="ECO:0007669"/>
    <property type="project" value="InterPro"/>
</dbReference>
<dbReference type="SMART" id="SM00487">
    <property type="entry name" value="DEXDc"/>
    <property type="match status" value="1"/>
</dbReference>
<dbReference type="SUPFAM" id="SSF52540">
    <property type="entry name" value="P-loop containing nucleoside triphosphate hydrolases"/>
    <property type="match status" value="1"/>
</dbReference>
<keyword evidence="10" id="KW-0067">ATP-binding</keyword>
<evidence type="ECO:0000256" key="6">
    <source>
        <dbReference type="ARBA" id="ARBA00022723"/>
    </source>
</evidence>
<dbReference type="GO" id="GO:0005524">
    <property type="term" value="F:ATP binding"/>
    <property type="evidence" value="ECO:0007669"/>
    <property type="project" value="UniProtKB-KW"/>
</dbReference>
<keyword evidence="6" id="KW-0479">Metal-binding</keyword>
<dbReference type="PANTHER" id="PTHR13710:SF105">
    <property type="entry name" value="ATP-DEPENDENT DNA HELICASE Q1"/>
    <property type="match status" value="1"/>
</dbReference>
<dbReference type="EMBL" id="MJEQ01000447">
    <property type="protein sequence ID" value="OIT36311.1"/>
    <property type="molecule type" value="Genomic_DNA"/>
</dbReference>
<dbReference type="GO" id="GO:0005694">
    <property type="term" value="C:chromosome"/>
    <property type="evidence" value="ECO:0007669"/>
    <property type="project" value="TreeGrafter"/>
</dbReference>
<dbReference type="AlphaFoldDB" id="A0A314L3N0"/>
<dbReference type="FunFam" id="1.10.10.10:FF:000510">
    <property type="entry name" value="ATP-dependent DNA helicase"/>
    <property type="match status" value="1"/>
</dbReference>
<evidence type="ECO:0000313" key="22">
    <source>
        <dbReference type="Proteomes" id="UP000187609"/>
    </source>
</evidence>
<dbReference type="InterPro" id="IPR044876">
    <property type="entry name" value="HRDC_dom_sf"/>
</dbReference>
<evidence type="ECO:0000256" key="1">
    <source>
        <dbReference type="ARBA" id="ARBA00001936"/>
    </source>
</evidence>
<dbReference type="FunFam" id="3.40.50.300:FF:000752">
    <property type="entry name" value="ATP-dependent DNA helicase"/>
    <property type="match status" value="1"/>
</dbReference>
<evidence type="ECO:0000256" key="14">
    <source>
        <dbReference type="ARBA" id="ARBA00034617"/>
    </source>
</evidence>
<accession>A0A314L3N0</accession>
<dbReference type="SUPFAM" id="SSF47819">
    <property type="entry name" value="HRDC-like"/>
    <property type="match status" value="1"/>
</dbReference>
<evidence type="ECO:0000313" key="21">
    <source>
        <dbReference type="EMBL" id="OIT36311.1"/>
    </source>
</evidence>
<evidence type="ECO:0000256" key="10">
    <source>
        <dbReference type="ARBA" id="ARBA00022840"/>
    </source>
</evidence>
<comment type="catalytic activity">
    <reaction evidence="14">
        <text>Couples ATP hydrolysis with the unwinding of duplex DNA by translocating in the 3'-5' direction.</text>
        <dbReference type="EC" id="5.6.2.4"/>
    </reaction>
</comment>
<evidence type="ECO:0000256" key="12">
    <source>
        <dbReference type="ARBA" id="ARBA00023235"/>
    </source>
</evidence>
<proteinExistence type="inferred from homology"/>
<keyword evidence="22" id="KW-1185">Reference proteome</keyword>
<feature type="domain" description="Helicase C-terminal" evidence="20">
    <location>
        <begin position="776"/>
        <end position="928"/>
    </location>
</feature>
<feature type="compositionally biased region" description="Basic and acidic residues" evidence="17">
    <location>
        <begin position="1072"/>
        <end position="1082"/>
    </location>
</feature>
<dbReference type="Proteomes" id="UP000187609">
    <property type="component" value="Unassembled WGS sequence"/>
</dbReference>
<evidence type="ECO:0000256" key="16">
    <source>
        <dbReference type="ARBA" id="ARBA00048778"/>
    </source>
</evidence>
<dbReference type="GO" id="GO:0016787">
    <property type="term" value="F:hydrolase activity"/>
    <property type="evidence" value="ECO:0007669"/>
    <property type="project" value="UniProtKB-KW"/>
</dbReference>
<dbReference type="Gramene" id="OIT36311">
    <property type="protein sequence ID" value="OIT36311"/>
    <property type="gene ID" value="A4A49_01410"/>
</dbReference>
<dbReference type="STRING" id="49451.A0A314L3N0"/>
<dbReference type="PANTHER" id="PTHR13710">
    <property type="entry name" value="DNA HELICASE RECQ FAMILY MEMBER"/>
    <property type="match status" value="1"/>
</dbReference>
<dbReference type="CDD" id="cd18015">
    <property type="entry name" value="DEXHc_RecQ1"/>
    <property type="match status" value="1"/>
</dbReference>
<keyword evidence="8" id="KW-0378">Hydrolase</keyword>
<evidence type="ECO:0000256" key="9">
    <source>
        <dbReference type="ARBA" id="ARBA00022806"/>
    </source>
</evidence>
<protein>
    <recommendedName>
        <fullName evidence="15">DNA 3'-5' helicase</fullName>
        <ecNumber evidence="15">5.6.2.4</ecNumber>
    </recommendedName>
</protein>
<dbReference type="SMART" id="SM00956">
    <property type="entry name" value="RQC"/>
    <property type="match status" value="1"/>
</dbReference>
<sequence>MGRTEELFEELMNVEVELHDVQVIFLLRALLSCAPRRWPLLQRPHRLKLVGPKLFQAASDKAVKHMGTVAPSSSANGSSHSDISSPSSIVLCPSSMAVASEAAPAKAGGVISRPPASDGPSSIASSSSPVLRCAEVTLQAPSSEEIVVHAPIDVTAGPTIPVNICRQGFHALFLPATLLAFLDIPIAAGSKEKVHIEDACPISSRIGGGDMSFWMEEDKLLNFEKFLGVSFEGKEDRVLELLREIEQQSFYDGAGKELGQGVKQNNLGGCSGVPEKGPAGNAGDIFLIWDDRSLEVNEIKKGVFSLAALVKDRADFGSFAYLARWMQREGVRAPFRFKNMWLKVPRFGDKVKEWWTSYGVSGTPSFRLSKKLKLLKGDIIRWNKEVFGRVDVKMRELMHELGELERGEGARELDGSEKARLGEVKREIVELAIAQETSWRQKSRALWLKEGDSNTKFFHRVAVANRRRNFIESLAVDGVRIEGEEEVKGAIVGFYENYTKNQIKLLLDRQEKLHERQSELKALLESCESSSGPGDDNAAVSVDDWSRLFVWDSQADDIRFNVFGISKYRANQREIINAIMSGRDVLVIMAAGGGKSLCYQLPAVLRDGMALVVSPLLSLIQDQVMGLAALGIPAFMLTSTTSKENEKFIYKALEKGDDELKILYVTPEKISKSKRFMSKLEKCHHAGRLSLISIDEAHCCSQWGHDFRPDYKNLGILKTQFPNVPVIALTATATKKVQDDLMEMLRIPRCVKFVSSVNRPNLYYMVREKSSVGKTVVDEIAEYIRTSYPNNESGIVYCFSRKECEQVAQELRERGISADHYHADMDVNAREKVHLRWSSGKLQVIVGTVAFGMGINKPDVRFVVHHSLSKSMETYYQESGRAGRDGLPSECVLFFRPADVPRQSSMVFYENSGLKNLYDIVRYCQSKRECRRSAFFQHFAEPLQECNGMCDNCAFSNEVKELDVSSHAKLIVSMLKDIQENDQRITMLQLVEKLKVNQKNLGSDLKKDELEQLVIKLILDHVLKEEYQHTAYATNAYVTVGPLGMQVLQGKEIITVEMSTRQSRTSSSTRSSKRERSSGLDDKLGELRKELASIHGGIFPHSVLSMQQISTLTAQKPKSIEELEKIIGKLKTEKYGSRILEEIASYKSDPQQDADGSKESKGNAVKKLKTKKALVVLESSEDEA</sequence>
<comment type="catalytic activity">
    <reaction evidence="16">
        <text>ATP + H2O = ADP + phosphate + H(+)</text>
        <dbReference type="Rhea" id="RHEA:13065"/>
        <dbReference type="ChEBI" id="CHEBI:15377"/>
        <dbReference type="ChEBI" id="CHEBI:15378"/>
        <dbReference type="ChEBI" id="CHEBI:30616"/>
        <dbReference type="ChEBI" id="CHEBI:43474"/>
        <dbReference type="ChEBI" id="CHEBI:456216"/>
    </reaction>
    <physiologicalReaction direction="left-to-right" evidence="16">
        <dbReference type="Rhea" id="RHEA:13066"/>
    </physiologicalReaction>
</comment>
<dbReference type="Pfam" id="PF00271">
    <property type="entry name" value="Helicase_C"/>
    <property type="match status" value="1"/>
</dbReference>
<dbReference type="Gene3D" id="1.10.150.80">
    <property type="entry name" value="HRDC domain"/>
    <property type="match status" value="1"/>
</dbReference>
<reference evidence="21" key="1">
    <citation type="submission" date="2016-11" db="EMBL/GenBank/DDBJ databases">
        <title>The genome of Nicotiana attenuata.</title>
        <authorList>
            <person name="Xu S."/>
            <person name="Brockmoeller T."/>
            <person name="Gaquerel E."/>
            <person name="Navarro A."/>
            <person name="Kuhl H."/>
            <person name="Gase K."/>
            <person name="Ling Z."/>
            <person name="Zhou W."/>
            <person name="Kreitzer C."/>
            <person name="Stanke M."/>
            <person name="Tang H."/>
            <person name="Lyons E."/>
            <person name="Pandey P."/>
            <person name="Pandey S.P."/>
            <person name="Timmermann B."/>
            <person name="Baldwin I.T."/>
        </authorList>
    </citation>
    <scope>NUCLEOTIDE SEQUENCE [LARGE SCALE GENOMIC DNA]</scope>
    <source>
        <strain evidence="21">UT</strain>
    </source>
</reference>
<dbReference type="PROSITE" id="PS50967">
    <property type="entry name" value="HRDC"/>
    <property type="match status" value="1"/>
</dbReference>
<dbReference type="EC" id="5.6.2.4" evidence="15"/>
<evidence type="ECO:0000256" key="17">
    <source>
        <dbReference type="SAM" id="MobiDB-lite"/>
    </source>
</evidence>
<dbReference type="InterPro" id="IPR002121">
    <property type="entry name" value="HRDC_dom"/>
</dbReference>
<organism evidence="21 22">
    <name type="scientific">Nicotiana attenuata</name>
    <name type="common">Coyote tobacco</name>
    <dbReference type="NCBI Taxonomy" id="49451"/>
    <lineage>
        <taxon>Eukaryota</taxon>
        <taxon>Viridiplantae</taxon>
        <taxon>Streptophyta</taxon>
        <taxon>Embryophyta</taxon>
        <taxon>Tracheophyta</taxon>
        <taxon>Spermatophyta</taxon>
        <taxon>Magnoliopsida</taxon>
        <taxon>eudicotyledons</taxon>
        <taxon>Gunneridae</taxon>
        <taxon>Pentapetalae</taxon>
        <taxon>asterids</taxon>
        <taxon>lamiids</taxon>
        <taxon>Solanales</taxon>
        <taxon>Solanaceae</taxon>
        <taxon>Nicotianoideae</taxon>
        <taxon>Nicotianeae</taxon>
        <taxon>Nicotiana</taxon>
    </lineage>
</organism>
<dbReference type="Gene3D" id="1.10.10.10">
    <property type="entry name" value="Winged helix-like DNA-binding domain superfamily/Winged helix DNA-binding domain"/>
    <property type="match status" value="1"/>
</dbReference>
<evidence type="ECO:0000256" key="3">
    <source>
        <dbReference type="ARBA" id="ARBA00004123"/>
    </source>
</evidence>
<evidence type="ECO:0000256" key="2">
    <source>
        <dbReference type="ARBA" id="ARBA00001946"/>
    </source>
</evidence>
<dbReference type="SMART" id="SM00490">
    <property type="entry name" value="HELICc"/>
    <property type="match status" value="1"/>
</dbReference>
<dbReference type="InterPro" id="IPR027417">
    <property type="entry name" value="P-loop_NTPase"/>
</dbReference>
<dbReference type="InterPro" id="IPR014001">
    <property type="entry name" value="Helicase_ATP-bd"/>
</dbReference>
<dbReference type="GO" id="GO:0043138">
    <property type="term" value="F:3'-5' DNA helicase activity"/>
    <property type="evidence" value="ECO:0007669"/>
    <property type="project" value="UniProtKB-EC"/>
</dbReference>
<comment type="cofactor">
    <cofactor evidence="2">
        <name>Mg(2+)</name>
        <dbReference type="ChEBI" id="CHEBI:18420"/>
    </cofactor>
</comment>
<comment type="similarity">
    <text evidence="4">Belongs to the helicase family. RecQ subfamily.</text>
</comment>
<dbReference type="PROSITE" id="PS51192">
    <property type="entry name" value="HELICASE_ATP_BIND_1"/>
    <property type="match status" value="1"/>
</dbReference>
<dbReference type="NCBIfam" id="TIGR00614">
    <property type="entry name" value="recQ_fam"/>
    <property type="match status" value="1"/>
</dbReference>
<dbReference type="SMR" id="A0A314L3N0"/>
<comment type="subcellular location">
    <subcellularLocation>
        <location evidence="3">Nucleus</location>
    </subcellularLocation>
</comment>
<dbReference type="GO" id="GO:0016592">
    <property type="term" value="C:mediator complex"/>
    <property type="evidence" value="ECO:0007669"/>
    <property type="project" value="TreeGrafter"/>
</dbReference>
<dbReference type="GO" id="GO:0046872">
    <property type="term" value="F:metal ion binding"/>
    <property type="evidence" value="ECO:0007669"/>
    <property type="project" value="UniProtKB-KW"/>
</dbReference>
<dbReference type="Pfam" id="PF00270">
    <property type="entry name" value="DEAD"/>
    <property type="match status" value="1"/>
</dbReference>
<evidence type="ECO:0000256" key="5">
    <source>
        <dbReference type="ARBA" id="ARBA00008894"/>
    </source>
</evidence>
<comment type="similarity">
    <text evidence="5">Belongs to the disease resistance NB-LRR family.</text>
</comment>
<evidence type="ECO:0000256" key="13">
    <source>
        <dbReference type="ARBA" id="ARBA00023242"/>
    </source>
</evidence>
<dbReference type="InterPro" id="IPR036388">
    <property type="entry name" value="WH-like_DNA-bd_sf"/>
</dbReference>
<comment type="cofactor">
    <cofactor evidence="1">
        <name>Mn(2+)</name>
        <dbReference type="ChEBI" id="CHEBI:29035"/>
    </cofactor>
</comment>
<dbReference type="GO" id="GO:0003677">
    <property type="term" value="F:DNA binding"/>
    <property type="evidence" value="ECO:0007669"/>
    <property type="project" value="UniProtKB-KW"/>
</dbReference>